<accession>A0ACD1A9B5</accession>
<evidence type="ECO:0000313" key="1">
    <source>
        <dbReference type="EMBL" id="QOX63035.1"/>
    </source>
</evidence>
<sequence>MRTIWNNRKKGFTLIELMVAITILAIIYPAIASAFVTAQKTMEDENSTLETLTQAQYLVQSLQVQRREGMETIYGKYKESGHERASLFLYYTDNDEIASAVEQMADPELAASDIDHVLEALAVEADASKAKEAMASASIDRRYAAHILIQPDLQPDSEEQVDYFKVYKIVINTWKLSSDSYSVGSRRVAYIGE</sequence>
<organism evidence="1 2">
    <name type="scientific">Anoxybacterium hadale</name>
    <dbReference type="NCBI Taxonomy" id="3408580"/>
    <lineage>
        <taxon>Bacteria</taxon>
        <taxon>Bacillati</taxon>
        <taxon>Bacillota</taxon>
        <taxon>Clostridia</taxon>
        <taxon>Peptostreptococcales</taxon>
        <taxon>Anaerovoracaceae</taxon>
        <taxon>Anoxybacterium</taxon>
    </lineage>
</organism>
<protein>
    <submittedName>
        <fullName evidence="1">Type II secretion system protein</fullName>
    </submittedName>
</protein>
<dbReference type="Proteomes" id="UP000594014">
    <property type="component" value="Chromosome"/>
</dbReference>
<gene>
    <name evidence="1" type="ORF">FRZ06_06615</name>
</gene>
<reference evidence="1" key="1">
    <citation type="submission" date="2019-08" db="EMBL/GenBank/DDBJ databases">
        <title>Genome sequence of Clostridiales bacterium MT110.</title>
        <authorList>
            <person name="Cao J."/>
        </authorList>
    </citation>
    <scope>NUCLEOTIDE SEQUENCE</scope>
    <source>
        <strain evidence="1">MT110</strain>
    </source>
</reference>
<keyword evidence="2" id="KW-1185">Reference proteome</keyword>
<proteinExistence type="predicted"/>
<name>A0ACD1A9B5_9FIRM</name>
<evidence type="ECO:0000313" key="2">
    <source>
        <dbReference type="Proteomes" id="UP000594014"/>
    </source>
</evidence>
<dbReference type="EMBL" id="CP042469">
    <property type="protein sequence ID" value="QOX63035.1"/>
    <property type="molecule type" value="Genomic_DNA"/>
</dbReference>